<evidence type="ECO:0000256" key="5">
    <source>
        <dbReference type="SAM" id="MobiDB-lite"/>
    </source>
</evidence>
<dbReference type="OrthoDB" id="261587at2"/>
<dbReference type="GO" id="GO:0005886">
    <property type="term" value="C:plasma membrane"/>
    <property type="evidence" value="ECO:0007669"/>
    <property type="project" value="TreeGrafter"/>
</dbReference>
<feature type="transmembrane region" description="Helical" evidence="6">
    <location>
        <begin position="94"/>
        <end position="113"/>
    </location>
</feature>
<accession>A0A095T605</accession>
<reference evidence="7" key="1">
    <citation type="submission" date="2014-12" db="EMBL/GenBank/DDBJ databases">
        <title>The draft genome of the Tatumella morbirosei type strain, LMG23360T isolated from pineapple rot.</title>
        <authorList>
            <person name="Smits T.H."/>
            <person name="Palmer M."/>
            <person name="Venter S.N."/>
            <person name="Duffy B."/>
            <person name="Steenkamp E.T."/>
            <person name="Chan W.Y."/>
            <person name="Coutinho T.A."/>
            <person name="Coetzee M.P."/>
            <person name="De Maayer P."/>
        </authorList>
    </citation>
    <scope>NUCLEOTIDE SEQUENCE [LARGE SCALE GENOMIC DNA]</scope>
    <source>
        <strain evidence="7">LMG 23360</strain>
    </source>
</reference>
<dbReference type="Proteomes" id="UP000029577">
    <property type="component" value="Unassembled WGS sequence"/>
</dbReference>
<feature type="compositionally biased region" description="Basic and acidic residues" evidence="5">
    <location>
        <begin position="12"/>
        <end position="21"/>
    </location>
</feature>
<dbReference type="PANTHER" id="PTHR30520:SF2">
    <property type="entry name" value="INNER MEMBRANE PROTEIN YFDC"/>
    <property type="match status" value="1"/>
</dbReference>
<feature type="compositionally biased region" description="Polar residues" evidence="5">
    <location>
        <begin position="1"/>
        <end position="10"/>
    </location>
</feature>
<comment type="caution">
    <text evidence="7">The sequence shown here is derived from an EMBL/GenBank/DDBJ whole genome shotgun (WGS) entry which is preliminary data.</text>
</comment>
<dbReference type="STRING" id="642227.HA49_16605"/>
<dbReference type="Pfam" id="PF01226">
    <property type="entry name" value="Form_Nir_trans"/>
    <property type="match status" value="1"/>
</dbReference>
<organism evidence="7 8">
    <name type="scientific">Tatumella morbirosei</name>
    <dbReference type="NCBI Taxonomy" id="642227"/>
    <lineage>
        <taxon>Bacteria</taxon>
        <taxon>Pseudomonadati</taxon>
        <taxon>Pseudomonadota</taxon>
        <taxon>Gammaproteobacteria</taxon>
        <taxon>Enterobacterales</taxon>
        <taxon>Erwiniaceae</taxon>
        <taxon>Tatumella</taxon>
    </lineage>
</organism>
<sequence length="297" mass="32635">MQNSHSSAPRDNQVDSEEKSNETSINTEEEQLPSKAVAIHETIRQNGEKELERDGMALLLSAIAAGLSMGTSLLVKGLLQVHTEGLPGSFLLENFGYCVGFIIVIIAHQQLFTENTITAVLPVMHKPVMNNFKLLMRLWGLVLAGNFIGTALVALSFNHMPVFTDELQNSFTHLSEEAVNHDAVQMFCGSLVSGWLIATMVWMFPHSGAAKILVITMITWIMSLAGLSHIVVGSVEAFYLVFNGHLSWSEFLWPFALPTLAGNITGGTFIFALLSHVQIRNDFSEQKKLQAGRPPKS</sequence>
<dbReference type="PANTHER" id="PTHR30520">
    <property type="entry name" value="FORMATE TRANSPORTER-RELATED"/>
    <property type="match status" value="1"/>
</dbReference>
<name>A0A095T605_9GAMM</name>
<evidence type="ECO:0000256" key="4">
    <source>
        <dbReference type="ARBA" id="ARBA00023136"/>
    </source>
</evidence>
<feature type="region of interest" description="Disordered" evidence="5">
    <location>
        <begin position="1"/>
        <end position="31"/>
    </location>
</feature>
<feature type="transmembrane region" description="Helical" evidence="6">
    <location>
        <begin position="212"/>
        <end position="231"/>
    </location>
</feature>
<protein>
    <submittedName>
        <fullName evidence="7">Membrane protein</fullName>
    </submittedName>
</protein>
<proteinExistence type="predicted"/>
<evidence type="ECO:0000256" key="1">
    <source>
        <dbReference type="ARBA" id="ARBA00004141"/>
    </source>
</evidence>
<dbReference type="GO" id="GO:0015499">
    <property type="term" value="F:formate transmembrane transporter activity"/>
    <property type="evidence" value="ECO:0007669"/>
    <property type="project" value="TreeGrafter"/>
</dbReference>
<feature type="transmembrane region" description="Helical" evidence="6">
    <location>
        <begin position="183"/>
        <end position="205"/>
    </location>
</feature>
<dbReference type="EMBL" id="JPKR02000003">
    <property type="protein sequence ID" value="KGD72356.1"/>
    <property type="molecule type" value="Genomic_DNA"/>
</dbReference>
<feature type="transmembrane region" description="Helical" evidence="6">
    <location>
        <begin position="134"/>
        <end position="157"/>
    </location>
</feature>
<evidence type="ECO:0000313" key="7">
    <source>
        <dbReference type="EMBL" id="KGD72356.1"/>
    </source>
</evidence>
<dbReference type="RefSeq" id="WP_038021882.1">
    <property type="nucleotide sequence ID" value="NZ_JPKR02000003.1"/>
</dbReference>
<evidence type="ECO:0000256" key="6">
    <source>
        <dbReference type="SAM" id="Phobius"/>
    </source>
</evidence>
<keyword evidence="4 6" id="KW-0472">Membrane</keyword>
<comment type="subcellular location">
    <subcellularLocation>
        <location evidence="1">Membrane</location>
        <topology evidence="1">Multi-pass membrane protein</topology>
    </subcellularLocation>
</comment>
<keyword evidence="2 6" id="KW-0812">Transmembrane</keyword>
<keyword evidence="8" id="KW-1185">Reference proteome</keyword>
<dbReference type="InterPro" id="IPR023271">
    <property type="entry name" value="Aquaporin-like"/>
</dbReference>
<feature type="transmembrane region" description="Helical" evidence="6">
    <location>
        <begin position="251"/>
        <end position="274"/>
    </location>
</feature>
<evidence type="ECO:0000256" key="3">
    <source>
        <dbReference type="ARBA" id="ARBA00022989"/>
    </source>
</evidence>
<gene>
    <name evidence="7" type="ORF">HA49_16605</name>
</gene>
<dbReference type="AlphaFoldDB" id="A0A095T605"/>
<evidence type="ECO:0000256" key="2">
    <source>
        <dbReference type="ARBA" id="ARBA00022692"/>
    </source>
</evidence>
<evidence type="ECO:0000313" key="8">
    <source>
        <dbReference type="Proteomes" id="UP000029577"/>
    </source>
</evidence>
<dbReference type="eggNOG" id="COG2116">
    <property type="taxonomic scope" value="Bacteria"/>
</dbReference>
<dbReference type="Gene3D" id="1.20.1080.10">
    <property type="entry name" value="Glycerol uptake facilitator protein"/>
    <property type="match status" value="1"/>
</dbReference>
<dbReference type="InterPro" id="IPR000292">
    <property type="entry name" value="For/NO2_transpt"/>
</dbReference>
<keyword evidence="3 6" id="KW-1133">Transmembrane helix</keyword>
<feature type="transmembrane region" description="Helical" evidence="6">
    <location>
        <begin position="55"/>
        <end position="74"/>
    </location>
</feature>